<feature type="region of interest" description="Disordered" evidence="2">
    <location>
        <begin position="469"/>
        <end position="493"/>
    </location>
</feature>
<evidence type="ECO:0000313" key="5">
    <source>
        <dbReference type="EMBL" id="KAJ8306911.1"/>
    </source>
</evidence>
<dbReference type="PROSITE" id="PS00615">
    <property type="entry name" value="C_TYPE_LECTIN_1"/>
    <property type="match status" value="2"/>
</dbReference>
<dbReference type="Gene3D" id="3.10.100.10">
    <property type="entry name" value="Mannose-Binding Protein A, subunit A"/>
    <property type="match status" value="5"/>
</dbReference>
<evidence type="ECO:0000259" key="4">
    <source>
        <dbReference type="PROSITE" id="PS50041"/>
    </source>
</evidence>
<feature type="domain" description="C-type lectin" evidence="4">
    <location>
        <begin position="1"/>
        <end position="70"/>
    </location>
</feature>
<evidence type="ECO:0000256" key="2">
    <source>
        <dbReference type="SAM" id="MobiDB-lite"/>
    </source>
</evidence>
<evidence type="ECO:0000256" key="3">
    <source>
        <dbReference type="SAM" id="Phobius"/>
    </source>
</evidence>
<dbReference type="SMART" id="SM00034">
    <property type="entry name" value="CLECT"/>
    <property type="match status" value="4"/>
</dbReference>
<dbReference type="SUPFAM" id="SSF56436">
    <property type="entry name" value="C-type lectin-like"/>
    <property type="match status" value="4"/>
</dbReference>
<dbReference type="PROSITE" id="PS50041">
    <property type="entry name" value="C_TYPE_LECTIN_2"/>
    <property type="match status" value="4"/>
</dbReference>
<dbReference type="PANTHER" id="PTHR22803">
    <property type="entry name" value="MANNOSE, PHOSPHOLIPASE, LECTIN RECEPTOR RELATED"/>
    <property type="match status" value="1"/>
</dbReference>
<comment type="caution">
    <text evidence="5">The sequence shown here is derived from an EMBL/GenBank/DDBJ whole genome shotgun (WGS) entry which is preliminary data.</text>
</comment>
<dbReference type="InterPro" id="IPR016186">
    <property type="entry name" value="C-type_lectin-like/link_sf"/>
</dbReference>
<dbReference type="InterPro" id="IPR018378">
    <property type="entry name" value="C-type_lectin_CS"/>
</dbReference>
<feature type="transmembrane region" description="Helical" evidence="3">
    <location>
        <begin position="540"/>
        <end position="566"/>
    </location>
</feature>
<feature type="domain" description="C-type lectin" evidence="4">
    <location>
        <begin position="105"/>
        <end position="214"/>
    </location>
</feature>
<accession>A0ABQ9ESG5</accession>
<name>A0ABQ9ESG5_TEGGR</name>
<dbReference type="InterPro" id="IPR001304">
    <property type="entry name" value="C-type_lectin-like"/>
</dbReference>
<dbReference type="EMBL" id="JARBDR010000793">
    <property type="protein sequence ID" value="KAJ8306911.1"/>
    <property type="molecule type" value="Genomic_DNA"/>
</dbReference>
<dbReference type="Pfam" id="PF00059">
    <property type="entry name" value="Lectin_C"/>
    <property type="match status" value="4"/>
</dbReference>
<organism evidence="5 6">
    <name type="scientific">Tegillarca granosa</name>
    <name type="common">Malaysian cockle</name>
    <name type="synonym">Anadara granosa</name>
    <dbReference type="NCBI Taxonomy" id="220873"/>
    <lineage>
        <taxon>Eukaryota</taxon>
        <taxon>Metazoa</taxon>
        <taxon>Spiralia</taxon>
        <taxon>Lophotrochozoa</taxon>
        <taxon>Mollusca</taxon>
        <taxon>Bivalvia</taxon>
        <taxon>Autobranchia</taxon>
        <taxon>Pteriomorphia</taxon>
        <taxon>Arcoida</taxon>
        <taxon>Arcoidea</taxon>
        <taxon>Arcidae</taxon>
        <taxon>Tegillarca</taxon>
    </lineage>
</organism>
<dbReference type="InterPro" id="IPR016187">
    <property type="entry name" value="CTDL_fold"/>
</dbReference>
<sequence>MNKTIRLVKGIGFWIGLNDLITDMSFQWIDGSKVTYTNWATREPNNFHNRREDCVMMYIHGGRWNDGICSSTALVNGYVCKRPKQIMSNTPKPESVGCTLPAVGYGASCYYGVAGTTKTWQDAETDCVHRFRGHLATVNDRFTQAFISSYMLYRDDVFWIGLNDQASRGTYKWVSGWPVSFRNEIGTCVAMRNNHPRGLWENHNCTEKHHYWCQYPRPNFSTPPTTALNPNAGQCPSGWTNHLSYCYKSWMEARDYCQSIGANLASIHSQDEDTFISGYVWIDGSATDFTNWNKGEPNNFKDNEDCVEYSMQTSNWNDNNCYLSNSFICKIRKDNTVVDFDYWNPGEPNDAFGGELQPPPKTTAGPGSCPTGQFHHGDFCYYGDTFASKTWPGATYMCQKLGMDLANGFTWSDNSPVNFLNWSPNEPSDPMNSTQEECVQMYRQSGKWNDVNCFSNSGYICKSPVVKPTTVGPKTQSPTTQKPGNPQTPRPQNTQTLATLTQYPTQVPKTTPDPIPVVPNVQSYNGRQTQTQNNMNPNDLSGGAIAAILVAVVFVLVIVGLIVLYIKRRTENGLSGSAGVGGIDNTLYYEKSNEQVNINSSSSEKSGAIGEMDA</sequence>
<keyword evidence="3" id="KW-0472">Membrane</keyword>
<evidence type="ECO:0000256" key="1">
    <source>
        <dbReference type="ARBA" id="ARBA00023157"/>
    </source>
</evidence>
<evidence type="ECO:0000313" key="6">
    <source>
        <dbReference type="Proteomes" id="UP001217089"/>
    </source>
</evidence>
<keyword evidence="3" id="KW-0812">Transmembrane</keyword>
<keyword evidence="6" id="KW-1185">Reference proteome</keyword>
<proteinExistence type="predicted"/>
<reference evidence="5 6" key="1">
    <citation type="submission" date="2022-12" db="EMBL/GenBank/DDBJ databases">
        <title>Chromosome-level genome of Tegillarca granosa.</title>
        <authorList>
            <person name="Kim J."/>
        </authorList>
    </citation>
    <scope>NUCLEOTIDE SEQUENCE [LARGE SCALE GENOMIC DNA]</scope>
    <source>
        <strain evidence="5">Teg-2019</strain>
        <tissue evidence="5">Adductor muscle</tissue>
    </source>
</reference>
<dbReference type="CDD" id="cd00037">
    <property type="entry name" value="CLECT"/>
    <property type="match status" value="3"/>
</dbReference>
<keyword evidence="1" id="KW-1015">Disulfide bond</keyword>
<feature type="compositionally biased region" description="Polar residues" evidence="2">
    <location>
        <begin position="472"/>
        <end position="493"/>
    </location>
</feature>
<gene>
    <name evidence="5" type="ORF">KUTeg_014995</name>
</gene>
<protein>
    <recommendedName>
        <fullName evidence="4">C-type lectin domain-containing protein</fullName>
    </recommendedName>
</protein>
<keyword evidence="3" id="KW-1133">Transmembrane helix</keyword>
<feature type="domain" description="C-type lectin" evidence="4">
    <location>
        <begin position="248"/>
        <end position="330"/>
    </location>
</feature>
<feature type="domain" description="C-type lectin" evidence="4">
    <location>
        <begin position="391"/>
        <end position="462"/>
    </location>
</feature>
<dbReference type="Proteomes" id="UP001217089">
    <property type="component" value="Unassembled WGS sequence"/>
</dbReference>
<dbReference type="InterPro" id="IPR050111">
    <property type="entry name" value="C-type_lectin/snaclec_domain"/>
</dbReference>